<name>A0A6C0BPS9_9ZZZZ</name>
<reference evidence="1" key="1">
    <citation type="journal article" date="2020" name="Nature">
        <title>Giant virus diversity and host interactions through global metagenomics.</title>
        <authorList>
            <person name="Schulz F."/>
            <person name="Roux S."/>
            <person name="Paez-Espino D."/>
            <person name="Jungbluth S."/>
            <person name="Walsh D.A."/>
            <person name="Denef V.J."/>
            <person name="McMahon K.D."/>
            <person name="Konstantinidis K.T."/>
            <person name="Eloe-Fadrosh E.A."/>
            <person name="Kyrpides N.C."/>
            <person name="Woyke T."/>
        </authorList>
    </citation>
    <scope>NUCLEOTIDE SEQUENCE</scope>
    <source>
        <strain evidence="1">GVMAG-M-3300018080-19</strain>
    </source>
</reference>
<sequence>MICFLLQQKKKNIMGQCCAWLSASEPCYRCGKPIRKSRCAHVKPDSAMCRECWIMLVRPPPQICPYGELYDP</sequence>
<accession>A0A6C0BPS9</accession>
<dbReference type="EMBL" id="MN739208">
    <property type="protein sequence ID" value="QHS93644.1"/>
    <property type="molecule type" value="Genomic_DNA"/>
</dbReference>
<organism evidence="1">
    <name type="scientific">viral metagenome</name>
    <dbReference type="NCBI Taxonomy" id="1070528"/>
    <lineage>
        <taxon>unclassified sequences</taxon>
        <taxon>metagenomes</taxon>
        <taxon>organismal metagenomes</taxon>
    </lineage>
</organism>
<proteinExistence type="predicted"/>
<evidence type="ECO:0000313" key="1">
    <source>
        <dbReference type="EMBL" id="QHS93644.1"/>
    </source>
</evidence>
<dbReference type="AlphaFoldDB" id="A0A6C0BPS9"/>
<protein>
    <submittedName>
        <fullName evidence="1">Uncharacterized protein</fullName>
    </submittedName>
</protein>